<dbReference type="Proteomes" id="UP000288293">
    <property type="component" value="Unassembled WGS sequence"/>
</dbReference>
<accession>A0A432W7Z7</accession>
<feature type="transmembrane region" description="Helical" evidence="7">
    <location>
        <begin position="187"/>
        <end position="204"/>
    </location>
</feature>
<evidence type="ECO:0000256" key="3">
    <source>
        <dbReference type="ARBA" id="ARBA00022475"/>
    </source>
</evidence>
<evidence type="ECO:0000256" key="1">
    <source>
        <dbReference type="ARBA" id="ARBA00004236"/>
    </source>
</evidence>
<protein>
    <recommendedName>
        <fullName evidence="10">Smp protein</fullName>
    </recommendedName>
</protein>
<proteinExistence type="inferred from homology"/>
<dbReference type="EMBL" id="PIPL01000001">
    <property type="protein sequence ID" value="RUO26233.1"/>
    <property type="molecule type" value="Genomic_DNA"/>
</dbReference>
<keyword evidence="3" id="KW-1003">Cell membrane</keyword>
<evidence type="ECO:0000313" key="9">
    <source>
        <dbReference type="Proteomes" id="UP000288293"/>
    </source>
</evidence>
<comment type="similarity">
    <text evidence="2">Belongs to the Smp family.</text>
</comment>
<comment type="subcellular location">
    <subcellularLocation>
        <location evidence="1">Cell membrane</location>
    </subcellularLocation>
</comment>
<keyword evidence="9" id="KW-1185">Reference proteome</keyword>
<evidence type="ECO:0008006" key="10">
    <source>
        <dbReference type="Google" id="ProtNLM"/>
    </source>
</evidence>
<comment type="caution">
    <text evidence="8">The sequence shown here is derived from an EMBL/GenBank/DDBJ whole genome shotgun (WGS) entry which is preliminary data.</text>
</comment>
<feature type="transmembrane region" description="Helical" evidence="7">
    <location>
        <begin position="35"/>
        <end position="53"/>
    </location>
</feature>
<keyword evidence="5 7" id="KW-1133">Transmembrane helix</keyword>
<dbReference type="Pfam" id="PF10144">
    <property type="entry name" value="SMP_2"/>
    <property type="match status" value="1"/>
</dbReference>
<evidence type="ECO:0000256" key="6">
    <source>
        <dbReference type="ARBA" id="ARBA00023136"/>
    </source>
</evidence>
<keyword evidence="6 7" id="KW-0472">Membrane</keyword>
<evidence type="ECO:0000256" key="5">
    <source>
        <dbReference type="ARBA" id="ARBA00022989"/>
    </source>
</evidence>
<organism evidence="8 9">
    <name type="scientific">Aliidiomarina minuta</name>
    <dbReference type="NCBI Taxonomy" id="880057"/>
    <lineage>
        <taxon>Bacteria</taxon>
        <taxon>Pseudomonadati</taxon>
        <taxon>Pseudomonadota</taxon>
        <taxon>Gammaproteobacteria</taxon>
        <taxon>Alteromonadales</taxon>
        <taxon>Idiomarinaceae</taxon>
        <taxon>Aliidiomarina</taxon>
    </lineage>
</organism>
<reference evidence="8 9" key="1">
    <citation type="journal article" date="2011" name="Front. Microbiol.">
        <title>Genomic signatures of strain selection and enhancement in Bacillus atrophaeus var. globigii, a historical biowarfare simulant.</title>
        <authorList>
            <person name="Gibbons H.S."/>
            <person name="Broomall S.M."/>
            <person name="McNew L.A."/>
            <person name="Daligault H."/>
            <person name="Chapman C."/>
            <person name="Bruce D."/>
            <person name="Karavis M."/>
            <person name="Krepps M."/>
            <person name="McGregor P.A."/>
            <person name="Hong C."/>
            <person name="Park K.H."/>
            <person name="Akmal A."/>
            <person name="Feldman A."/>
            <person name="Lin J.S."/>
            <person name="Chang W.E."/>
            <person name="Higgs B.W."/>
            <person name="Demirev P."/>
            <person name="Lindquist J."/>
            <person name="Liem A."/>
            <person name="Fochler E."/>
            <person name="Read T.D."/>
            <person name="Tapia R."/>
            <person name="Johnson S."/>
            <person name="Bishop-Lilly K.A."/>
            <person name="Detter C."/>
            <person name="Han C."/>
            <person name="Sozhamannan S."/>
            <person name="Rosenzweig C.N."/>
            <person name="Skowronski E.W."/>
        </authorList>
    </citation>
    <scope>NUCLEOTIDE SEQUENCE [LARGE SCALE GENOMIC DNA]</scope>
    <source>
        <strain evidence="8 9">MLST1</strain>
    </source>
</reference>
<evidence type="ECO:0000256" key="4">
    <source>
        <dbReference type="ARBA" id="ARBA00022692"/>
    </source>
</evidence>
<evidence type="ECO:0000313" key="8">
    <source>
        <dbReference type="EMBL" id="RUO26233.1"/>
    </source>
</evidence>
<dbReference type="GO" id="GO:0005886">
    <property type="term" value="C:plasma membrane"/>
    <property type="evidence" value="ECO:0007669"/>
    <property type="project" value="UniProtKB-SubCell"/>
</dbReference>
<evidence type="ECO:0000256" key="7">
    <source>
        <dbReference type="SAM" id="Phobius"/>
    </source>
</evidence>
<evidence type="ECO:0000256" key="2">
    <source>
        <dbReference type="ARBA" id="ARBA00005362"/>
    </source>
</evidence>
<dbReference type="InterPro" id="IPR019305">
    <property type="entry name" value="Uncharacterised_Smp"/>
</dbReference>
<name>A0A432W7Z7_9GAMM</name>
<sequence length="215" mass="24794">MPLRSAYYKVSRMQTSLINWSKHWLISGEHLYRRILQFAVAVFLAIWILQTWYSTEKQGEEVRVLHTEQLARVILSQAVHEARIWLSNDNSEGLEGLAQHLQNQDGILEVSIQDSQGKPLVRSGHDQDVHSFLRELPTHMWAVPMVKQIEDLADGNIFGYMRITFDYNRIMADSHVYQRAYMQQTGFMLFLAALAGALAATAFLKRRPRPTPPTE</sequence>
<keyword evidence="4 7" id="KW-0812">Transmembrane</keyword>
<dbReference type="AlphaFoldDB" id="A0A432W7Z7"/>
<gene>
    <name evidence="8" type="ORF">CWE09_05825</name>
</gene>